<feature type="binding site" evidence="1">
    <location>
        <position position="251"/>
    </location>
    <ligand>
        <name>ATP</name>
        <dbReference type="ChEBI" id="CHEBI:30616"/>
    </ligand>
</feature>
<evidence type="ECO:0000313" key="5">
    <source>
        <dbReference type="EMBL" id="QNN41428.1"/>
    </source>
</evidence>
<keyword evidence="1" id="KW-0067">ATP-binding</keyword>
<dbReference type="PIRSF" id="PIRSF038925">
    <property type="entry name" value="AMP-prot_trans"/>
    <property type="match status" value="1"/>
</dbReference>
<dbReference type="EMBL" id="CP060723">
    <property type="protein sequence ID" value="QNN41428.1"/>
    <property type="molecule type" value="Genomic_DNA"/>
</dbReference>
<dbReference type="InterPro" id="IPR048770">
    <property type="entry name" value="SoFic-like_C"/>
</dbReference>
<dbReference type="GO" id="GO:0005524">
    <property type="term" value="F:ATP binding"/>
    <property type="evidence" value="ECO:0007669"/>
    <property type="project" value="UniProtKB-KW"/>
</dbReference>
<gene>
    <name evidence="5" type="ORF">H9L23_20280</name>
</gene>
<dbReference type="PANTHER" id="PTHR13504">
    <property type="entry name" value="FIDO DOMAIN-CONTAINING PROTEIN DDB_G0283145"/>
    <property type="match status" value="1"/>
</dbReference>
<reference evidence="5 6" key="1">
    <citation type="submission" date="2020-08" db="EMBL/GenBank/DDBJ databases">
        <title>Genome sequence of Pedobacter roseus KACC 11594T.</title>
        <authorList>
            <person name="Hyun D.-W."/>
            <person name="Bae J.-W."/>
        </authorList>
    </citation>
    <scope>NUCLEOTIDE SEQUENCE [LARGE SCALE GENOMIC DNA]</scope>
    <source>
        <strain evidence="5 6">KACC 11594</strain>
    </source>
</reference>
<dbReference type="KEGG" id="proe:H9L23_20280"/>
<dbReference type="InterPro" id="IPR036597">
    <property type="entry name" value="Fido-like_dom_sf"/>
</dbReference>
<dbReference type="Gene3D" id="1.10.3290.10">
    <property type="entry name" value="Fido-like domain"/>
    <property type="match status" value="1"/>
</dbReference>
<proteinExistence type="predicted"/>
<keyword evidence="1" id="KW-0547">Nucleotide-binding</keyword>
<dbReference type="InterPro" id="IPR040198">
    <property type="entry name" value="Fido_containing"/>
</dbReference>
<feature type="active site" evidence="2">
    <location>
        <position position="209"/>
    </location>
</feature>
<name>A0A7G9QDK3_9SPHI</name>
<evidence type="ECO:0000256" key="2">
    <source>
        <dbReference type="PIRSR" id="PIRSR640198-1"/>
    </source>
</evidence>
<feature type="binding site" evidence="1">
    <location>
        <begin position="214"/>
        <end position="220"/>
    </location>
    <ligand>
        <name>ATP</name>
        <dbReference type="ChEBI" id="CHEBI:30616"/>
    </ligand>
</feature>
<feature type="domain" description="Fido" evidence="4">
    <location>
        <begin position="104"/>
        <end position="273"/>
    </location>
</feature>
<feature type="binding site" evidence="3">
    <location>
        <begin position="213"/>
        <end position="220"/>
    </location>
    <ligand>
        <name>ATP</name>
        <dbReference type="ChEBI" id="CHEBI:30616"/>
    </ligand>
</feature>
<keyword evidence="6" id="KW-1185">Reference proteome</keyword>
<dbReference type="Pfam" id="PF21248">
    <property type="entry name" value="SoFic-like_C"/>
    <property type="match status" value="1"/>
</dbReference>
<dbReference type="RefSeq" id="WP_187592038.1">
    <property type="nucleotide sequence ID" value="NZ_CP060723.1"/>
</dbReference>
<evidence type="ECO:0000259" key="4">
    <source>
        <dbReference type="PROSITE" id="PS51459"/>
    </source>
</evidence>
<evidence type="ECO:0000256" key="3">
    <source>
        <dbReference type="PIRSR" id="PIRSR640198-2"/>
    </source>
</evidence>
<dbReference type="Proteomes" id="UP000515806">
    <property type="component" value="Chromosome"/>
</dbReference>
<feature type="binding site" evidence="3">
    <location>
        <begin position="251"/>
        <end position="252"/>
    </location>
    <ligand>
        <name>ATP</name>
        <dbReference type="ChEBI" id="CHEBI:30616"/>
    </ligand>
</feature>
<dbReference type="SUPFAM" id="SSF140931">
    <property type="entry name" value="Fic-like"/>
    <property type="match status" value="1"/>
</dbReference>
<dbReference type="InterPro" id="IPR003812">
    <property type="entry name" value="Fido"/>
</dbReference>
<accession>A0A7G9QDK3</accession>
<evidence type="ECO:0000313" key="6">
    <source>
        <dbReference type="Proteomes" id="UP000515806"/>
    </source>
</evidence>
<protein>
    <submittedName>
        <fullName evidence="5">Fic family protein</fullName>
    </submittedName>
</protein>
<evidence type="ECO:0000256" key="1">
    <source>
        <dbReference type="PIRSR" id="PIRSR038925-1"/>
    </source>
</evidence>
<dbReference type="PANTHER" id="PTHR13504:SF35">
    <property type="entry name" value="PROTEIN ADENYLYLTRANSFERASE SOFIC"/>
    <property type="match status" value="1"/>
</dbReference>
<dbReference type="PROSITE" id="PS51459">
    <property type="entry name" value="FIDO"/>
    <property type="match status" value="1"/>
</dbReference>
<dbReference type="AlphaFoldDB" id="A0A7G9QDK3"/>
<dbReference type="Pfam" id="PF02661">
    <property type="entry name" value="Fic"/>
    <property type="match status" value="1"/>
</dbReference>
<organism evidence="5 6">
    <name type="scientific">Pedobacter roseus</name>
    <dbReference type="NCBI Taxonomy" id="336820"/>
    <lineage>
        <taxon>Bacteria</taxon>
        <taxon>Pseudomonadati</taxon>
        <taxon>Bacteroidota</taxon>
        <taxon>Sphingobacteriia</taxon>
        <taxon>Sphingobacteriales</taxon>
        <taxon>Sphingobacteriaceae</taxon>
        <taxon>Pedobacter</taxon>
    </lineage>
</organism>
<dbReference type="Pfam" id="PF13784">
    <property type="entry name" value="Fic_N"/>
    <property type="match status" value="1"/>
</dbReference>
<sequence>MPFAINPDRTKPWNSLPELPVDSVIYLDVDILLQLGNSKAALGRLQGRSIAIPNQGLLINSISLQEAKASSAIENIFTTDDELYKAYSEENVGQVNGPAKEILYYREALWEGHQYLQENKPIDREYFIKMYRIVSRFNDGIRPPVAQIVIKEGGSGPNAGKVFYTQPRGAGIIEAKMDNLIKFLNDEINYPLDPLLKMAIGHYQFEAIHPFRDGNGRTGRIFNINYLTQKGLLDYPILFLSKYIMENKEAYYAGLAGITQRGSWKNWILYMLKAVEVTANITYDKINDIISAKESITAAVLENTDIQRPDSLINSIFTQPFTRVQHLVKKGIYAENTARKYLDQLTEMGILEKRLVGKGHYFLNLELYRILSE</sequence>
<dbReference type="InterPro" id="IPR026287">
    <property type="entry name" value="SoFic-like"/>
</dbReference>
<feature type="binding site" evidence="1">
    <location>
        <position position="74"/>
    </location>
    <ligand>
        <name>ATP</name>
        <dbReference type="ChEBI" id="CHEBI:30616"/>
    </ligand>
</feature>
<feature type="binding site" evidence="1">
    <location>
        <position position="209"/>
    </location>
    <ligand>
        <name>ATP</name>
        <dbReference type="ChEBI" id="CHEBI:30616"/>
    </ligand>
</feature>
<dbReference type="InterPro" id="IPR025758">
    <property type="entry name" value="Fic/DOC_N"/>
</dbReference>